<keyword evidence="3" id="KW-1185">Reference proteome</keyword>
<reference evidence="2 3" key="1">
    <citation type="submission" date="2024-09" db="EMBL/GenBank/DDBJ databases">
        <authorList>
            <person name="Sun Q."/>
            <person name="Mori K."/>
        </authorList>
    </citation>
    <scope>NUCLEOTIDE SEQUENCE [LARGE SCALE GENOMIC DNA]</scope>
    <source>
        <strain evidence="2 3">JCM 3324</strain>
    </source>
</reference>
<evidence type="ECO:0000259" key="1">
    <source>
        <dbReference type="PROSITE" id="PS51186"/>
    </source>
</evidence>
<organism evidence="2 3">
    <name type="scientific">Nonomuraea salmonea</name>
    <dbReference type="NCBI Taxonomy" id="46181"/>
    <lineage>
        <taxon>Bacteria</taxon>
        <taxon>Bacillati</taxon>
        <taxon>Actinomycetota</taxon>
        <taxon>Actinomycetes</taxon>
        <taxon>Streptosporangiales</taxon>
        <taxon>Streptosporangiaceae</taxon>
        <taxon>Nonomuraea</taxon>
    </lineage>
</organism>
<dbReference type="SUPFAM" id="SSF55729">
    <property type="entry name" value="Acyl-CoA N-acyltransferases (Nat)"/>
    <property type="match status" value="1"/>
</dbReference>
<evidence type="ECO:0000313" key="2">
    <source>
        <dbReference type="EMBL" id="MFB9477393.1"/>
    </source>
</evidence>
<name>A0ABV5P4A7_9ACTN</name>
<protein>
    <submittedName>
        <fullName evidence="2">GNAT family N-acetyltransferase</fullName>
        <ecNumber evidence="2">2.3.1.-</ecNumber>
    </submittedName>
</protein>
<dbReference type="InterPro" id="IPR000182">
    <property type="entry name" value="GNAT_dom"/>
</dbReference>
<gene>
    <name evidence="2" type="ORF">ACFFR3_48530</name>
</gene>
<dbReference type="RefSeq" id="WP_379485401.1">
    <property type="nucleotide sequence ID" value="NZ_JBHMCF010000061.1"/>
</dbReference>
<dbReference type="GO" id="GO:0016746">
    <property type="term" value="F:acyltransferase activity"/>
    <property type="evidence" value="ECO:0007669"/>
    <property type="project" value="UniProtKB-KW"/>
</dbReference>
<dbReference type="Pfam" id="PF00583">
    <property type="entry name" value="Acetyltransf_1"/>
    <property type="match status" value="1"/>
</dbReference>
<dbReference type="EMBL" id="JBHMCF010000061">
    <property type="protein sequence ID" value="MFB9477393.1"/>
    <property type="molecule type" value="Genomic_DNA"/>
</dbReference>
<comment type="caution">
    <text evidence="2">The sequence shown here is derived from an EMBL/GenBank/DDBJ whole genome shotgun (WGS) entry which is preliminary data.</text>
</comment>
<proteinExistence type="predicted"/>
<dbReference type="Proteomes" id="UP001589568">
    <property type="component" value="Unassembled WGS sequence"/>
</dbReference>
<accession>A0ABV5P4A7</accession>
<evidence type="ECO:0000313" key="3">
    <source>
        <dbReference type="Proteomes" id="UP001589568"/>
    </source>
</evidence>
<dbReference type="PROSITE" id="PS51186">
    <property type="entry name" value="GNAT"/>
    <property type="match status" value="1"/>
</dbReference>
<dbReference type="EC" id="2.3.1.-" evidence="2"/>
<dbReference type="Gene3D" id="3.40.630.30">
    <property type="match status" value="1"/>
</dbReference>
<feature type="domain" description="N-acetyltransferase" evidence="1">
    <location>
        <begin position="3"/>
        <end position="154"/>
    </location>
</feature>
<dbReference type="InterPro" id="IPR016181">
    <property type="entry name" value="Acyl_CoA_acyltransferase"/>
</dbReference>
<keyword evidence="2" id="KW-0808">Transferase</keyword>
<keyword evidence="2" id="KW-0012">Acyltransferase</keyword>
<sequence>MITTERVGDRARLDAVHALLRSEFAASELEAQESFPVREVAGARRFAVARLAGDRVLAALTCDYIPLVTQREPVAVIGGGHIVTAPGERGRGHARMLLARAEELVFAEAAARGERPVLALVESRPETTAFWARNGFRQVEHVRYVQPPMRVDRLTGRPLTPPRPHPLMARTADPAATAIPARLLADAVHALWRHWYEPPALTLTPAARARASTLLWADLYPAFIASLPAAGEVPLAP</sequence>